<organism evidence="6 7">
    <name type="scientific">Leptomonas pyrrhocoris</name>
    <name type="common">Firebug parasite</name>
    <dbReference type="NCBI Taxonomy" id="157538"/>
    <lineage>
        <taxon>Eukaryota</taxon>
        <taxon>Discoba</taxon>
        <taxon>Euglenozoa</taxon>
        <taxon>Kinetoplastea</taxon>
        <taxon>Metakinetoplastina</taxon>
        <taxon>Trypanosomatida</taxon>
        <taxon>Trypanosomatidae</taxon>
        <taxon>Leishmaniinae</taxon>
        <taxon>Leptomonas</taxon>
    </lineage>
</organism>
<comment type="cofactor">
    <cofactor evidence="1">
        <name>Mn(2+)</name>
        <dbReference type="ChEBI" id="CHEBI:29035"/>
    </cofactor>
</comment>
<dbReference type="OrthoDB" id="374045at2759"/>
<gene>
    <name evidence="6" type="ORF">ABB37_09612</name>
</gene>
<dbReference type="GeneID" id="26909895"/>
<evidence type="ECO:0000256" key="3">
    <source>
        <dbReference type="ARBA" id="ARBA00022801"/>
    </source>
</evidence>
<dbReference type="SUPFAM" id="SSF64182">
    <property type="entry name" value="DHH phosphoesterases"/>
    <property type="match status" value="1"/>
</dbReference>
<dbReference type="AlphaFoldDB" id="A0A0M9FPY3"/>
<keyword evidence="7" id="KW-1185">Reference proteome</keyword>
<dbReference type="OMA" id="FMIKEEC"/>
<dbReference type="Pfam" id="PF02833">
    <property type="entry name" value="DHHA2"/>
    <property type="match status" value="1"/>
</dbReference>
<evidence type="ECO:0000256" key="1">
    <source>
        <dbReference type="ARBA" id="ARBA00001936"/>
    </source>
</evidence>
<dbReference type="PANTHER" id="PTHR12112">
    <property type="entry name" value="BNIP - RELATED"/>
    <property type="match status" value="1"/>
</dbReference>
<evidence type="ECO:0000256" key="4">
    <source>
        <dbReference type="ARBA" id="ARBA00023211"/>
    </source>
</evidence>
<dbReference type="InterPro" id="IPR038763">
    <property type="entry name" value="DHH_sf"/>
</dbReference>
<dbReference type="GO" id="GO:0046872">
    <property type="term" value="F:metal ion binding"/>
    <property type="evidence" value="ECO:0007669"/>
    <property type="project" value="UniProtKB-KW"/>
</dbReference>
<dbReference type="GO" id="GO:0005737">
    <property type="term" value="C:cytoplasm"/>
    <property type="evidence" value="ECO:0007669"/>
    <property type="project" value="InterPro"/>
</dbReference>
<keyword evidence="4" id="KW-0464">Manganese</keyword>
<proteinExistence type="predicted"/>
<sequence length="388" mass="43742">MASVINEFLRECMSKVASKVRPLTVVQGNEGGDMDSIVGSIYFALLLEKSNRWNVENPVPAINFPPEDLVLRNDVVKLFEEVGIDTSLIMSVQKGQSPDRYIDLAALDAKIYLYDHNKLTSRQEAFDHKVIGILDHHMDEKKHTDFAPRRRLIKAVGSCCTLVTECFNVCERDVPCPELLDAPIILDTVNFDPAQKKVTPEDIAMHQWLCRRIDDEDYDTAAIYNKLAQWKNDVLVLTVAENMRRDYKKFDFPWLGKKGVMVTGTSSVPCSCPEFQEKYTVPQIVAEAVKFIRERQLDVLIFAFAGHVDGKHSREVAFCAKPEIMEVFAPFIEDSSDGIVFSLISESATEDKSYSYASYSLSDPAVSRKKLVPALRKFLAEGGSRSLL</sequence>
<dbReference type="Gene3D" id="3.90.1640.10">
    <property type="entry name" value="inorganic pyrophosphatase (n-terminal core)"/>
    <property type="match status" value="1"/>
</dbReference>
<dbReference type="RefSeq" id="XP_015652119.1">
    <property type="nucleotide sequence ID" value="XM_015809183.1"/>
</dbReference>
<keyword evidence="3" id="KW-0378">Hydrolase</keyword>
<evidence type="ECO:0000313" key="7">
    <source>
        <dbReference type="Proteomes" id="UP000037923"/>
    </source>
</evidence>
<dbReference type="PANTHER" id="PTHR12112:SF39">
    <property type="entry name" value="EG:152A3.5 PROTEIN (FBGN0003116_PN PROTEIN)"/>
    <property type="match status" value="1"/>
</dbReference>
<dbReference type="SMART" id="SM01131">
    <property type="entry name" value="DHHA2"/>
    <property type="match status" value="1"/>
</dbReference>
<dbReference type="InterPro" id="IPR038222">
    <property type="entry name" value="DHHA2_dom_sf"/>
</dbReference>
<protein>
    <submittedName>
        <fullName evidence="6">Putative acidocalcisomal exopolyphosphatase</fullName>
    </submittedName>
</protein>
<dbReference type="GO" id="GO:0004309">
    <property type="term" value="F:exopolyphosphatase activity"/>
    <property type="evidence" value="ECO:0007669"/>
    <property type="project" value="TreeGrafter"/>
</dbReference>
<dbReference type="EMBL" id="LGTL01000033">
    <property type="protein sequence ID" value="KPA73679.1"/>
    <property type="molecule type" value="Genomic_DNA"/>
</dbReference>
<keyword evidence="2" id="KW-0479">Metal-binding</keyword>
<name>A0A0M9FPY3_LEPPY</name>
<feature type="domain" description="DHHA2" evidence="5">
    <location>
        <begin position="224"/>
        <end position="379"/>
    </location>
</feature>
<dbReference type="InterPro" id="IPR001667">
    <property type="entry name" value="DDH_dom"/>
</dbReference>
<accession>A0A0M9FPY3</accession>
<dbReference type="VEuPathDB" id="TriTrypDB:LpyrH10_33_0200"/>
<evidence type="ECO:0000313" key="6">
    <source>
        <dbReference type="EMBL" id="KPA73680.1"/>
    </source>
</evidence>
<dbReference type="Pfam" id="PF01368">
    <property type="entry name" value="DHH"/>
    <property type="match status" value="1"/>
</dbReference>
<evidence type="ECO:0000256" key="2">
    <source>
        <dbReference type="ARBA" id="ARBA00022723"/>
    </source>
</evidence>
<dbReference type="Proteomes" id="UP000037923">
    <property type="component" value="Unassembled WGS sequence"/>
</dbReference>
<dbReference type="InterPro" id="IPR004097">
    <property type="entry name" value="DHHA2"/>
</dbReference>
<dbReference type="EMBL" id="LGTL01000033">
    <property type="protein sequence ID" value="KPA73680.1"/>
    <property type="molecule type" value="Genomic_DNA"/>
</dbReference>
<dbReference type="RefSeq" id="XP_015652118.1">
    <property type="nucleotide sequence ID" value="XM_015809182.1"/>
</dbReference>
<dbReference type="Gene3D" id="3.10.310.20">
    <property type="entry name" value="DHHA2 domain"/>
    <property type="match status" value="1"/>
</dbReference>
<comment type="caution">
    <text evidence="6">The sequence shown here is derived from an EMBL/GenBank/DDBJ whole genome shotgun (WGS) entry which is preliminary data.</text>
</comment>
<reference evidence="6 7" key="1">
    <citation type="submission" date="2015-07" db="EMBL/GenBank/DDBJ databases">
        <title>High-quality genome of monoxenous trypanosomatid Leptomonas pyrrhocoris.</title>
        <authorList>
            <person name="Flegontov P."/>
            <person name="Butenko A."/>
            <person name="Firsov S."/>
            <person name="Vlcek C."/>
            <person name="Logacheva M.D."/>
            <person name="Field M."/>
            <person name="Filatov D."/>
            <person name="Flegontova O."/>
            <person name="Gerasimov E."/>
            <person name="Jackson A.P."/>
            <person name="Kelly S."/>
            <person name="Opperdoes F."/>
            <person name="O'Reilly A."/>
            <person name="Votypka J."/>
            <person name="Yurchenko V."/>
            <person name="Lukes J."/>
        </authorList>
    </citation>
    <scope>NUCLEOTIDE SEQUENCE [LARGE SCALE GENOMIC DNA]</scope>
    <source>
        <strain evidence="6">H10</strain>
    </source>
</reference>
<evidence type="ECO:0000259" key="5">
    <source>
        <dbReference type="SMART" id="SM01131"/>
    </source>
</evidence>